<feature type="binding site" evidence="9">
    <location>
        <begin position="99"/>
        <end position="109"/>
    </location>
    <ligand>
        <name>ATP</name>
        <dbReference type="ChEBI" id="CHEBI:30616"/>
    </ligand>
</feature>
<dbReference type="Gene3D" id="3.30.230.10">
    <property type="match status" value="1"/>
</dbReference>
<dbReference type="Gene3D" id="3.30.70.890">
    <property type="entry name" value="GHMP kinase, C-terminal domain"/>
    <property type="match status" value="1"/>
</dbReference>
<protein>
    <recommendedName>
        <fullName evidence="3 9">4-diphosphocytidyl-2-C-methyl-D-erythritol kinase</fullName>
        <shortName evidence="9">CMK</shortName>
        <ecNumber evidence="2 9">2.7.1.148</ecNumber>
    </recommendedName>
    <alternativeName>
        <fullName evidence="8 9">4-(cytidine-5'-diphospho)-2-C-methyl-D-erythritol kinase</fullName>
    </alternativeName>
</protein>
<dbReference type="NCBIfam" id="TIGR00154">
    <property type="entry name" value="ispE"/>
    <property type="match status" value="1"/>
</dbReference>
<keyword evidence="5 9" id="KW-0547">Nucleotide-binding</keyword>
<dbReference type="InterPro" id="IPR013750">
    <property type="entry name" value="GHMP_kinase_C_dom"/>
</dbReference>
<reference evidence="12 13" key="1">
    <citation type="submission" date="2016-10" db="EMBL/GenBank/DDBJ databases">
        <authorList>
            <person name="de Groot N.N."/>
        </authorList>
    </citation>
    <scope>NUCLEOTIDE SEQUENCE [LARGE SCALE GENOMIC DNA]</scope>
    <source>
        <strain evidence="12 13">DSM 2179</strain>
    </source>
</reference>
<dbReference type="SUPFAM" id="SSF54211">
    <property type="entry name" value="Ribosomal protein S5 domain 2-like"/>
    <property type="match status" value="1"/>
</dbReference>
<evidence type="ECO:0000256" key="1">
    <source>
        <dbReference type="ARBA" id="ARBA00009684"/>
    </source>
</evidence>
<evidence type="ECO:0000256" key="8">
    <source>
        <dbReference type="ARBA" id="ARBA00032554"/>
    </source>
</evidence>
<keyword evidence="9" id="KW-0414">Isoprene biosynthesis</keyword>
<feature type="active site" evidence="9">
    <location>
        <position position="141"/>
    </location>
</feature>
<evidence type="ECO:0000256" key="3">
    <source>
        <dbReference type="ARBA" id="ARBA00017473"/>
    </source>
</evidence>
<dbReference type="PIRSF" id="PIRSF010376">
    <property type="entry name" value="IspE"/>
    <property type="match status" value="1"/>
</dbReference>
<dbReference type="PANTHER" id="PTHR43527">
    <property type="entry name" value="4-DIPHOSPHOCYTIDYL-2-C-METHYL-D-ERYTHRITOL KINASE, CHLOROPLASTIC"/>
    <property type="match status" value="1"/>
</dbReference>
<dbReference type="Proteomes" id="UP000199662">
    <property type="component" value="Unassembled WGS sequence"/>
</dbReference>
<dbReference type="PANTHER" id="PTHR43527:SF2">
    <property type="entry name" value="4-DIPHOSPHOCYTIDYL-2-C-METHYL-D-ERYTHRITOL KINASE, CHLOROPLASTIC"/>
    <property type="match status" value="1"/>
</dbReference>
<sequence length="292" mass="31952">MNVLKTLKVDAYAKINLTLDILSKRPDGYHEVSMVMQSIGLCDRIKFSEEPKGSGITLVTNVPGLPCGERNLAYRAAKLMMDTYHIEQGIHMNLTKRIPIAAGLAGGSSNAAAVILAMNEMFCLELSREELCSVGEKIGSDIPFCLCGGTMLAEGRGEKLTRLPSMPQCYVILAKPPVKVSTAWAYQNYQKEQVKEHPKTDEILSCLAEKNLVGIGKLLCNVLESVTINRYKEIDMLKKLMLKHGAMASLMSGSGPTVFGLTEDAKTAEHIAEQLRKLTNARIFVTKTVCGN</sequence>
<dbReference type="InterPro" id="IPR036554">
    <property type="entry name" value="GHMP_kinase_C_sf"/>
</dbReference>
<dbReference type="InterPro" id="IPR006204">
    <property type="entry name" value="GHMP_kinase_N_dom"/>
</dbReference>
<dbReference type="InterPro" id="IPR004424">
    <property type="entry name" value="IspE"/>
</dbReference>
<dbReference type="GO" id="GO:0050515">
    <property type="term" value="F:4-(cytidine 5'-diphospho)-2-C-methyl-D-erythritol kinase activity"/>
    <property type="evidence" value="ECO:0007669"/>
    <property type="project" value="UniProtKB-UniRule"/>
</dbReference>
<dbReference type="RefSeq" id="WP_091831736.1">
    <property type="nucleotide sequence ID" value="NZ_FNZK01000010.1"/>
</dbReference>
<dbReference type="STRING" id="84035.SAMN05660742_110111"/>
<evidence type="ECO:0000313" key="13">
    <source>
        <dbReference type="Proteomes" id="UP000199662"/>
    </source>
</evidence>
<feature type="domain" description="GHMP kinase C-terminal" evidence="11">
    <location>
        <begin position="204"/>
        <end position="277"/>
    </location>
</feature>
<dbReference type="InterPro" id="IPR020568">
    <property type="entry name" value="Ribosomal_Su5_D2-typ_SF"/>
</dbReference>
<evidence type="ECO:0000259" key="11">
    <source>
        <dbReference type="Pfam" id="PF08544"/>
    </source>
</evidence>
<feature type="active site" evidence="9">
    <location>
        <position position="14"/>
    </location>
</feature>
<dbReference type="Pfam" id="PF08544">
    <property type="entry name" value="GHMP_kinases_C"/>
    <property type="match status" value="1"/>
</dbReference>
<organism evidence="12 13">
    <name type="scientific">Propionispira arboris</name>
    <dbReference type="NCBI Taxonomy" id="84035"/>
    <lineage>
        <taxon>Bacteria</taxon>
        <taxon>Bacillati</taxon>
        <taxon>Bacillota</taxon>
        <taxon>Negativicutes</taxon>
        <taxon>Selenomonadales</taxon>
        <taxon>Selenomonadaceae</taxon>
        <taxon>Propionispira</taxon>
    </lineage>
</organism>
<dbReference type="HAMAP" id="MF_00061">
    <property type="entry name" value="IspE"/>
    <property type="match status" value="1"/>
</dbReference>
<name>A0A1H7A3Y1_9FIRM</name>
<feature type="domain" description="GHMP kinase N-terminal" evidence="10">
    <location>
        <begin position="71"/>
        <end position="149"/>
    </location>
</feature>
<accession>A0A1H7A3Y1</accession>
<evidence type="ECO:0000256" key="2">
    <source>
        <dbReference type="ARBA" id="ARBA00012052"/>
    </source>
</evidence>
<dbReference type="UniPathway" id="UPA00056">
    <property type="reaction ID" value="UER00094"/>
</dbReference>
<dbReference type="SUPFAM" id="SSF55060">
    <property type="entry name" value="GHMP Kinase, C-terminal domain"/>
    <property type="match status" value="1"/>
</dbReference>
<dbReference type="GO" id="GO:0019288">
    <property type="term" value="P:isopentenyl diphosphate biosynthetic process, methylerythritol 4-phosphate pathway"/>
    <property type="evidence" value="ECO:0007669"/>
    <property type="project" value="UniProtKB-UniRule"/>
</dbReference>
<dbReference type="InterPro" id="IPR014721">
    <property type="entry name" value="Ribsml_uS5_D2-typ_fold_subgr"/>
</dbReference>
<keyword evidence="6 9" id="KW-0418">Kinase</keyword>
<evidence type="ECO:0000256" key="5">
    <source>
        <dbReference type="ARBA" id="ARBA00022741"/>
    </source>
</evidence>
<comment type="catalytic activity">
    <reaction evidence="9">
        <text>4-CDP-2-C-methyl-D-erythritol + ATP = 4-CDP-2-C-methyl-D-erythritol 2-phosphate + ADP + H(+)</text>
        <dbReference type="Rhea" id="RHEA:18437"/>
        <dbReference type="ChEBI" id="CHEBI:15378"/>
        <dbReference type="ChEBI" id="CHEBI:30616"/>
        <dbReference type="ChEBI" id="CHEBI:57823"/>
        <dbReference type="ChEBI" id="CHEBI:57919"/>
        <dbReference type="ChEBI" id="CHEBI:456216"/>
        <dbReference type="EC" id="2.7.1.148"/>
    </reaction>
</comment>
<keyword evidence="13" id="KW-1185">Reference proteome</keyword>
<evidence type="ECO:0000256" key="9">
    <source>
        <dbReference type="HAMAP-Rule" id="MF_00061"/>
    </source>
</evidence>
<dbReference type="Pfam" id="PF00288">
    <property type="entry name" value="GHMP_kinases_N"/>
    <property type="match status" value="1"/>
</dbReference>
<dbReference type="EMBL" id="FNZK01000010">
    <property type="protein sequence ID" value="SEJ56560.1"/>
    <property type="molecule type" value="Genomic_DNA"/>
</dbReference>
<evidence type="ECO:0000313" key="12">
    <source>
        <dbReference type="EMBL" id="SEJ56560.1"/>
    </source>
</evidence>
<dbReference type="AlphaFoldDB" id="A0A1H7A3Y1"/>
<dbReference type="GO" id="GO:0005524">
    <property type="term" value="F:ATP binding"/>
    <property type="evidence" value="ECO:0007669"/>
    <property type="project" value="UniProtKB-UniRule"/>
</dbReference>
<dbReference type="GO" id="GO:0016114">
    <property type="term" value="P:terpenoid biosynthetic process"/>
    <property type="evidence" value="ECO:0007669"/>
    <property type="project" value="UniProtKB-UniRule"/>
</dbReference>
<proteinExistence type="inferred from homology"/>
<comment type="similarity">
    <text evidence="1 9">Belongs to the GHMP kinase family. IspE subfamily.</text>
</comment>
<evidence type="ECO:0000256" key="4">
    <source>
        <dbReference type="ARBA" id="ARBA00022679"/>
    </source>
</evidence>
<keyword evidence="4 9" id="KW-0808">Transferase</keyword>
<dbReference type="EC" id="2.7.1.148" evidence="2 9"/>
<keyword evidence="7 9" id="KW-0067">ATP-binding</keyword>
<evidence type="ECO:0000259" key="10">
    <source>
        <dbReference type="Pfam" id="PF00288"/>
    </source>
</evidence>
<gene>
    <name evidence="9" type="primary">ispE</name>
    <name evidence="12" type="ORF">SAMN05660742_110111</name>
</gene>
<comment type="pathway">
    <text evidence="9">Isoprenoid biosynthesis; isopentenyl diphosphate biosynthesis via DXP pathway; isopentenyl diphosphate from 1-deoxy-D-xylulose 5-phosphate: step 3/6.</text>
</comment>
<evidence type="ECO:0000256" key="7">
    <source>
        <dbReference type="ARBA" id="ARBA00022840"/>
    </source>
</evidence>
<comment type="function">
    <text evidence="9">Catalyzes the phosphorylation of the position 2 hydroxy group of 4-diphosphocytidyl-2C-methyl-D-erythritol.</text>
</comment>
<evidence type="ECO:0000256" key="6">
    <source>
        <dbReference type="ARBA" id="ARBA00022777"/>
    </source>
</evidence>